<dbReference type="AlphaFoldDB" id="A0A940XUL4"/>
<keyword evidence="3" id="KW-0804">Transcription</keyword>
<dbReference type="Pfam" id="PF25583">
    <property type="entry name" value="WCX"/>
    <property type="match status" value="1"/>
</dbReference>
<keyword evidence="2" id="KW-0238">DNA-binding</keyword>
<reference evidence="5" key="1">
    <citation type="submission" date="2021-04" db="EMBL/GenBank/DDBJ databases">
        <title>Genome seq and assembly of Streptomyces sp. RG38.</title>
        <authorList>
            <person name="Chhetri G."/>
        </authorList>
    </citation>
    <scope>NUCLEOTIDE SEQUENCE</scope>
    <source>
        <strain evidence="5">RG38</strain>
    </source>
</reference>
<dbReference type="GO" id="GO:0003700">
    <property type="term" value="F:DNA-binding transcription factor activity"/>
    <property type="evidence" value="ECO:0007669"/>
    <property type="project" value="InterPro"/>
</dbReference>
<keyword evidence="1" id="KW-0805">Transcription regulation</keyword>
<dbReference type="InterPro" id="IPR001034">
    <property type="entry name" value="DeoR_HTH"/>
</dbReference>
<protein>
    <submittedName>
        <fullName evidence="5">YafY family transcriptional regulator</fullName>
    </submittedName>
</protein>
<evidence type="ECO:0000256" key="3">
    <source>
        <dbReference type="ARBA" id="ARBA00023163"/>
    </source>
</evidence>
<evidence type="ECO:0000256" key="2">
    <source>
        <dbReference type="ARBA" id="ARBA00023125"/>
    </source>
</evidence>
<dbReference type="GO" id="GO:0003677">
    <property type="term" value="F:DNA binding"/>
    <property type="evidence" value="ECO:0007669"/>
    <property type="project" value="UniProtKB-KW"/>
</dbReference>
<dbReference type="Gene3D" id="1.10.10.10">
    <property type="entry name" value="Winged helix-like DNA-binding domain superfamily/Winged helix DNA-binding domain"/>
    <property type="match status" value="1"/>
</dbReference>
<dbReference type="InterPro" id="IPR036388">
    <property type="entry name" value="WH-like_DNA-bd_sf"/>
</dbReference>
<dbReference type="EMBL" id="JAGPNL010000008">
    <property type="protein sequence ID" value="MBQ0829913.1"/>
    <property type="molecule type" value="Genomic_DNA"/>
</dbReference>
<gene>
    <name evidence="5" type="ORF">J5Y05_25990</name>
</gene>
<dbReference type="RefSeq" id="WP_210875502.1">
    <property type="nucleotide sequence ID" value="NZ_JAGPNL010000008.1"/>
</dbReference>
<dbReference type="PROSITE" id="PS51000">
    <property type="entry name" value="HTH_DEOR_2"/>
    <property type="match status" value="1"/>
</dbReference>
<dbReference type="PROSITE" id="PS00894">
    <property type="entry name" value="HTH_DEOR_1"/>
    <property type="match status" value="1"/>
</dbReference>
<dbReference type="InterPro" id="IPR026881">
    <property type="entry name" value="WYL_dom"/>
</dbReference>
<dbReference type="InterPro" id="IPR057727">
    <property type="entry name" value="WCX_dom"/>
</dbReference>
<proteinExistence type="predicted"/>
<dbReference type="PANTHER" id="PTHR34580">
    <property type="match status" value="1"/>
</dbReference>
<accession>A0A940XUL4</accession>
<evidence type="ECO:0000313" key="5">
    <source>
        <dbReference type="EMBL" id="MBQ0829913.1"/>
    </source>
</evidence>
<comment type="caution">
    <text evidence="5">The sequence shown here is derived from an EMBL/GenBank/DDBJ whole genome shotgun (WGS) entry which is preliminary data.</text>
</comment>
<dbReference type="InterPro" id="IPR051534">
    <property type="entry name" value="CBASS_pafABC_assoc_protein"/>
</dbReference>
<sequence length="331" mass="35949">MLDTSARLLRLLSLLQAHREWSGTDLADRLGVSPRTVRRDVDRLRELGYPVGSAPGTGGGYRLGAGAELPPLLLDDEEAVAVAVGLRTAAGQGIEGIDESCVRALAKLEQVLPERLRRRVGALNAVTVPMLRRPGARAVDPAVLTELARLCRDTERLRCSYRGHDGTVSRRTVEPYRLVCTERLWYLVAFDVDRAGWRTFRVDRLTPAPPHGPRFTPREPPAEDLAAYVSEGVSTRVYATHALVRLPMPLARAAERISPAVGVLTADGPDRCLLRTGAADPDVMVLHLMMLGVEFEVVEPAGLTDAIRSARDRLARSLARSEAAAAGPEAP</sequence>
<evidence type="ECO:0000259" key="4">
    <source>
        <dbReference type="PROSITE" id="PS51000"/>
    </source>
</evidence>
<evidence type="ECO:0000256" key="1">
    <source>
        <dbReference type="ARBA" id="ARBA00023015"/>
    </source>
</evidence>
<dbReference type="Pfam" id="PF13280">
    <property type="entry name" value="WYL"/>
    <property type="match status" value="1"/>
</dbReference>
<dbReference type="InterPro" id="IPR018356">
    <property type="entry name" value="Tscrpt_reg_HTH_DeoR_CS"/>
</dbReference>
<feature type="domain" description="HTH deoR-type" evidence="4">
    <location>
        <begin position="4"/>
        <end position="63"/>
    </location>
</feature>
<dbReference type="Pfam" id="PF08279">
    <property type="entry name" value="HTH_11"/>
    <property type="match status" value="1"/>
</dbReference>
<dbReference type="PROSITE" id="PS52050">
    <property type="entry name" value="WYL"/>
    <property type="match status" value="1"/>
</dbReference>
<organism evidence="5 6">
    <name type="scientific">Streptomyces tagetis</name>
    <dbReference type="NCBI Taxonomy" id="2820809"/>
    <lineage>
        <taxon>Bacteria</taxon>
        <taxon>Bacillati</taxon>
        <taxon>Actinomycetota</taxon>
        <taxon>Actinomycetes</taxon>
        <taxon>Kitasatosporales</taxon>
        <taxon>Streptomycetaceae</taxon>
        <taxon>Streptomyces</taxon>
    </lineage>
</organism>
<dbReference type="InterPro" id="IPR036390">
    <property type="entry name" value="WH_DNA-bd_sf"/>
</dbReference>
<dbReference type="PANTHER" id="PTHR34580:SF3">
    <property type="entry name" value="PROTEIN PAFB"/>
    <property type="match status" value="1"/>
</dbReference>
<keyword evidence="6" id="KW-1185">Reference proteome</keyword>
<evidence type="ECO:0000313" key="6">
    <source>
        <dbReference type="Proteomes" id="UP000677875"/>
    </source>
</evidence>
<dbReference type="Proteomes" id="UP000677875">
    <property type="component" value="Unassembled WGS sequence"/>
</dbReference>
<name>A0A940XUL4_9ACTN</name>
<dbReference type="InterPro" id="IPR013196">
    <property type="entry name" value="HTH_11"/>
</dbReference>
<dbReference type="SUPFAM" id="SSF46785">
    <property type="entry name" value="Winged helix' DNA-binding domain"/>
    <property type="match status" value="1"/>
</dbReference>